<reference evidence="3 4" key="1">
    <citation type="submission" date="2018-02" db="EMBL/GenBank/DDBJ databases">
        <title>Genome sequence of the basidiomycete white-rot fungus Phlebia centrifuga.</title>
        <authorList>
            <person name="Granchi Z."/>
            <person name="Peng M."/>
            <person name="de Vries R.P."/>
            <person name="Hilden K."/>
            <person name="Makela M.R."/>
            <person name="Grigoriev I."/>
            <person name="Riley R."/>
        </authorList>
    </citation>
    <scope>NUCLEOTIDE SEQUENCE [LARGE SCALE GENOMIC DNA]</scope>
    <source>
        <strain evidence="3 4">FBCC195</strain>
    </source>
</reference>
<dbReference type="AlphaFoldDB" id="A0A2R6PWF2"/>
<sequence>MKDPVEDDFPQPGTSADTIRRLPLRLNLHTDVPEASGPGSFSLPPSPRSSIPSPSSPSGDSVSSFPSVTSSFLISSGPGSPPHLAHHHEHDLEHDGRGDNSLIIPSLTLPSPLRRPTPYGQTLGEVRLIVLGSAGEDAASVANVFADEECDDMVEIGEWEDSSVNADIDSTHEEQHAPARVLRVSTDWIEHCDAHGLEKHEPTKNVEIVLLKDYELEDDHTIITELSTHIPLIILPPIPRSPIPSHPYNIYPYTSENSRRPSLQTHGRTNQDNPPLRKARLASARPSSAYALRTSLLRSPETLAALRLEAAERFLRWREVERAVGRVLGDMNHDSHMDRQYRPNRQNTAKAISSPKKRQSQQWDKCRWEAEWEGTLSTDVAKTLRARRGLDRRKTITPHFKSDNPFSRPRPGSLRRSAVIQRHKVTTDAPCPQSFDPLHLPSLLAFSLSLLVPLKSRVARAFGFRSRAAGDSKGVLEPASVPGEGTQAQYAVMNNWALVGAFVAGLGAGIMLARM</sequence>
<gene>
    <name evidence="3" type="ORF">PHLCEN_2v4300</name>
</gene>
<dbReference type="STRING" id="98765.A0A2R6PWF2"/>
<keyword evidence="2" id="KW-1133">Transmembrane helix</keyword>
<proteinExistence type="predicted"/>
<keyword evidence="2" id="KW-0472">Membrane</keyword>
<protein>
    <submittedName>
        <fullName evidence="3">Uncharacterized protein</fullName>
    </submittedName>
</protein>
<evidence type="ECO:0000256" key="1">
    <source>
        <dbReference type="SAM" id="MobiDB-lite"/>
    </source>
</evidence>
<feature type="transmembrane region" description="Helical" evidence="2">
    <location>
        <begin position="496"/>
        <end position="513"/>
    </location>
</feature>
<evidence type="ECO:0000313" key="3">
    <source>
        <dbReference type="EMBL" id="PSR97593.1"/>
    </source>
</evidence>
<organism evidence="3 4">
    <name type="scientific">Hermanssonia centrifuga</name>
    <dbReference type="NCBI Taxonomy" id="98765"/>
    <lineage>
        <taxon>Eukaryota</taxon>
        <taxon>Fungi</taxon>
        <taxon>Dikarya</taxon>
        <taxon>Basidiomycota</taxon>
        <taxon>Agaricomycotina</taxon>
        <taxon>Agaricomycetes</taxon>
        <taxon>Polyporales</taxon>
        <taxon>Meruliaceae</taxon>
        <taxon>Hermanssonia</taxon>
    </lineage>
</organism>
<dbReference type="OrthoDB" id="3350156at2759"/>
<keyword evidence="2" id="KW-0812">Transmembrane</keyword>
<feature type="region of interest" description="Disordered" evidence="1">
    <location>
        <begin position="255"/>
        <end position="284"/>
    </location>
</feature>
<evidence type="ECO:0000256" key="2">
    <source>
        <dbReference type="SAM" id="Phobius"/>
    </source>
</evidence>
<dbReference type="EMBL" id="MLYV02000433">
    <property type="protein sequence ID" value="PSR97593.1"/>
    <property type="molecule type" value="Genomic_DNA"/>
</dbReference>
<feature type="compositionally biased region" description="Polar residues" evidence="1">
    <location>
        <begin position="255"/>
        <end position="273"/>
    </location>
</feature>
<feature type="compositionally biased region" description="Basic and acidic residues" evidence="1">
    <location>
        <begin position="88"/>
        <end position="98"/>
    </location>
</feature>
<comment type="caution">
    <text evidence="3">The sequence shown here is derived from an EMBL/GenBank/DDBJ whole genome shotgun (WGS) entry which is preliminary data.</text>
</comment>
<name>A0A2R6PWF2_9APHY</name>
<feature type="region of interest" description="Disordered" evidence="1">
    <location>
        <begin position="396"/>
        <end position="415"/>
    </location>
</feature>
<evidence type="ECO:0000313" key="4">
    <source>
        <dbReference type="Proteomes" id="UP000186601"/>
    </source>
</evidence>
<dbReference type="Proteomes" id="UP000186601">
    <property type="component" value="Unassembled WGS sequence"/>
</dbReference>
<feature type="compositionally biased region" description="Low complexity" evidence="1">
    <location>
        <begin position="36"/>
        <end position="76"/>
    </location>
</feature>
<accession>A0A2R6PWF2</accession>
<feature type="compositionally biased region" description="Low complexity" evidence="1">
    <location>
        <begin position="102"/>
        <end position="118"/>
    </location>
</feature>
<keyword evidence="4" id="KW-1185">Reference proteome</keyword>
<feature type="region of interest" description="Disordered" evidence="1">
    <location>
        <begin position="1"/>
        <end position="118"/>
    </location>
</feature>